<feature type="compositionally biased region" description="Low complexity" evidence="1">
    <location>
        <begin position="308"/>
        <end position="330"/>
    </location>
</feature>
<feature type="compositionally biased region" description="Polar residues" evidence="1">
    <location>
        <begin position="269"/>
        <end position="291"/>
    </location>
</feature>
<dbReference type="PANTHER" id="PTHR41148:SF1">
    <property type="entry name" value="LP09875P"/>
    <property type="match status" value="1"/>
</dbReference>
<feature type="compositionally biased region" description="Polar residues" evidence="1">
    <location>
        <begin position="543"/>
        <end position="552"/>
    </location>
</feature>
<feature type="region of interest" description="Disordered" evidence="1">
    <location>
        <begin position="261"/>
        <end position="443"/>
    </location>
</feature>
<dbReference type="Proteomes" id="UP000694888">
    <property type="component" value="Unplaced"/>
</dbReference>
<reference evidence="3" key="1">
    <citation type="submission" date="2025-08" db="UniProtKB">
        <authorList>
            <consortium name="RefSeq"/>
        </authorList>
    </citation>
    <scope>IDENTIFICATION</scope>
</reference>
<gene>
    <name evidence="3" type="primary">LOC101862894</name>
</gene>
<protein>
    <submittedName>
        <fullName evidence="3">Uncharacterized protein LOC101862894</fullName>
    </submittedName>
</protein>
<feature type="compositionally biased region" description="Basic residues" evidence="1">
    <location>
        <begin position="364"/>
        <end position="373"/>
    </location>
</feature>
<evidence type="ECO:0000313" key="3">
    <source>
        <dbReference type="RefSeq" id="XP_012943015.1"/>
    </source>
</evidence>
<name>A0ABM1A8S5_APLCA</name>
<dbReference type="GeneID" id="101862894"/>
<feature type="region of interest" description="Disordered" evidence="1">
    <location>
        <begin position="154"/>
        <end position="196"/>
    </location>
</feature>
<proteinExistence type="predicted"/>
<keyword evidence="2" id="KW-1185">Reference proteome</keyword>
<dbReference type="RefSeq" id="XP_012943015.1">
    <property type="nucleotide sequence ID" value="XM_013087561.2"/>
</dbReference>
<sequence length="562" mass="62429">MSFLMGSKGKEKEKDQDPFAKKSQFYVEFLGWMECRGVRGARYTDPVIRELRRRQQKKDKPPKLTIQVRENFTYMRSYVQFVEIQFYLVLGTHGVFDSSVLCHLGEQCGWSWFDLFDEATTAATFARQISTLVDSNKDHIRDVEIDLANRGEIEDPRLSSSDGLSEQHTTDSAVGSASSAYSDEEPPTSGSDDIDPDLQSLHEVMAFDNVADELKFRLQMADKPLLLPPKDYDTISRAHGNLEHINRRRCLNLQVVGDWASEKKERNGSSESGVDLTSPTSDGPDGSSVTSGGDPASPSMQRHHHNNHQNNIQHLQQQQQPQAHQFHPQQTPIPFSDFVDHGNNHPVHVMGGGHQRGDSIGRGSSHHSSHHSGSRSASPEMPVDQGVYPPRAKHSPPMSPSVGHAYPVQRPHHLSRQSSSNSFNSHHSSEGAPPTARNNGTIYYKGGSSNDIYALPAKGKYLPNGNVSPRDIPPADYLDDEEEEVLMRGGPGPRYHQPNLTRSMPADLIRSEMALGSRSPRNSGDMRYLRRTDSPTFVGGPQQFGNPGNYSPTIKRVGSGKR</sequence>
<evidence type="ECO:0000256" key="1">
    <source>
        <dbReference type="SAM" id="MobiDB-lite"/>
    </source>
</evidence>
<feature type="region of interest" description="Disordered" evidence="1">
    <location>
        <begin position="512"/>
        <end position="562"/>
    </location>
</feature>
<accession>A0ABM1A8S5</accession>
<feature type="compositionally biased region" description="Polar residues" evidence="1">
    <location>
        <begin position="158"/>
        <end position="181"/>
    </location>
</feature>
<dbReference type="PANTHER" id="PTHR41148">
    <property type="entry name" value="LP09875P"/>
    <property type="match status" value="1"/>
</dbReference>
<organism evidence="2 3">
    <name type="scientific">Aplysia californica</name>
    <name type="common">California sea hare</name>
    <dbReference type="NCBI Taxonomy" id="6500"/>
    <lineage>
        <taxon>Eukaryota</taxon>
        <taxon>Metazoa</taxon>
        <taxon>Spiralia</taxon>
        <taxon>Lophotrochozoa</taxon>
        <taxon>Mollusca</taxon>
        <taxon>Gastropoda</taxon>
        <taxon>Heterobranchia</taxon>
        <taxon>Euthyneura</taxon>
        <taxon>Tectipleura</taxon>
        <taxon>Aplysiida</taxon>
        <taxon>Aplysioidea</taxon>
        <taxon>Aplysiidae</taxon>
        <taxon>Aplysia</taxon>
    </lineage>
</organism>
<feature type="compositionally biased region" description="Low complexity" evidence="1">
    <location>
        <begin position="416"/>
        <end position="426"/>
    </location>
</feature>
<feature type="compositionally biased region" description="Acidic residues" evidence="1">
    <location>
        <begin position="182"/>
        <end position="196"/>
    </location>
</feature>
<evidence type="ECO:0000313" key="2">
    <source>
        <dbReference type="Proteomes" id="UP000694888"/>
    </source>
</evidence>